<dbReference type="InterPro" id="IPR000923">
    <property type="entry name" value="BlueCu_1"/>
</dbReference>
<dbReference type="GO" id="GO:0005507">
    <property type="term" value="F:copper ion binding"/>
    <property type="evidence" value="ECO:0007669"/>
    <property type="project" value="InterPro"/>
</dbReference>
<evidence type="ECO:0000256" key="1">
    <source>
        <dbReference type="ARBA" id="ARBA00022723"/>
    </source>
</evidence>
<comment type="caution">
    <text evidence="4">The sequence shown here is derived from an EMBL/GenBank/DDBJ whole genome shotgun (WGS) entry which is preliminary data.</text>
</comment>
<dbReference type="Proteomes" id="UP000235653">
    <property type="component" value="Unassembled WGS sequence"/>
</dbReference>
<dbReference type="CDD" id="cd13921">
    <property type="entry name" value="Amicyanin"/>
    <property type="match status" value="1"/>
</dbReference>
<keyword evidence="5" id="KW-1185">Reference proteome</keyword>
<sequence length="114" mass="12036">MKKDFKAIFGIFAVTLAIAATLLPLGCGGSSTPPNTVDMHNLKYAPATLTVSVGTTVTWRNTDNVQHSVTSTTGLFDSGLFSPGGSYTHTFTTAGTYPYYCIIHPGMTGTIIVQ</sequence>
<dbReference type="RefSeq" id="WP_102330871.1">
    <property type="nucleotide sequence ID" value="NZ_CP058566.2"/>
</dbReference>
<evidence type="ECO:0000259" key="3">
    <source>
        <dbReference type="Pfam" id="PF00127"/>
    </source>
</evidence>
<protein>
    <submittedName>
        <fullName evidence="4">Amidase</fullName>
    </submittedName>
</protein>
<evidence type="ECO:0000313" key="5">
    <source>
        <dbReference type="Proteomes" id="UP000235653"/>
    </source>
</evidence>
<keyword evidence="1" id="KW-0479">Metal-binding</keyword>
<dbReference type="OrthoDB" id="162414at2"/>
<proteinExistence type="predicted"/>
<evidence type="ECO:0000256" key="2">
    <source>
        <dbReference type="ARBA" id="ARBA00023008"/>
    </source>
</evidence>
<dbReference type="AlphaFoldDB" id="A0A2P5P6D5"/>
<reference evidence="4 5" key="1">
    <citation type="journal article" date="2017" name="ISME J.">
        <title>Grape pomace compost harbors organohalide-respiring Dehalogenimonas species with novel reductive dehalogenase genes.</title>
        <authorList>
            <person name="Yang Y."/>
            <person name="Higgins S.A."/>
            <person name="Yan J."/>
            <person name="Simsir B."/>
            <person name="Chourey K."/>
            <person name="Iyer R."/>
            <person name="Hettich R.L."/>
            <person name="Baldwin B."/>
            <person name="Ogles D.M."/>
            <person name="Loffler F.E."/>
        </authorList>
    </citation>
    <scope>NUCLEOTIDE SEQUENCE [LARGE SCALE GENOMIC DNA]</scope>
    <source>
        <strain evidence="4 5">GP</strain>
    </source>
</reference>
<dbReference type="GO" id="GO:0009055">
    <property type="term" value="F:electron transfer activity"/>
    <property type="evidence" value="ECO:0007669"/>
    <property type="project" value="InterPro"/>
</dbReference>
<evidence type="ECO:0000313" key="4">
    <source>
        <dbReference type="EMBL" id="PPD57862.1"/>
    </source>
</evidence>
<feature type="domain" description="Blue (type 1) copper" evidence="3">
    <location>
        <begin position="36"/>
        <end position="114"/>
    </location>
</feature>
<dbReference type="InterPro" id="IPR052721">
    <property type="entry name" value="ET_Amicyanin"/>
</dbReference>
<dbReference type="EMBL" id="JQAN02000010">
    <property type="protein sequence ID" value="PPD57862.1"/>
    <property type="molecule type" value="Genomic_DNA"/>
</dbReference>
<dbReference type="InterPro" id="IPR035668">
    <property type="entry name" value="Amicyanin"/>
</dbReference>
<dbReference type="SUPFAM" id="SSF49503">
    <property type="entry name" value="Cupredoxins"/>
    <property type="match status" value="1"/>
</dbReference>
<organism evidence="4 5">
    <name type="scientific">Dehalogenimonas etheniformans</name>
    <dbReference type="NCBI Taxonomy" id="1536648"/>
    <lineage>
        <taxon>Bacteria</taxon>
        <taxon>Bacillati</taxon>
        <taxon>Chloroflexota</taxon>
        <taxon>Dehalococcoidia</taxon>
        <taxon>Dehalococcoidales</taxon>
        <taxon>Dehalococcoidaceae</taxon>
        <taxon>Dehalogenimonas</taxon>
    </lineage>
</organism>
<dbReference type="Gene3D" id="2.60.40.420">
    <property type="entry name" value="Cupredoxins - blue copper proteins"/>
    <property type="match status" value="1"/>
</dbReference>
<dbReference type="PANTHER" id="PTHR36507:SF1">
    <property type="entry name" value="BLL1555 PROTEIN"/>
    <property type="match status" value="1"/>
</dbReference>
<dbReference type="PANTHER" id="PTHR36507">
    <property type="entry name" value="BLL1555 PROTEIN"/>
    <property type="match status" value="1"/>
</dbReference>
<accession>A0A2P5P6D5</accession>
<name>A0A2P5P6D5_9CHLR</name>
<gene>
    <name evidence="4" type="ORF">JP09_006065</name>
</gene>
<keyword evidence="2" id="KW-0186">Copper</keyword>
<dbReference type="InterPro" id="IPR008972">
    <property type="entry name" value="Cupredoxin"/>
</dbReference>
<dbReference type="Pfam" id="PF00127">
    <property type="entry name" value="Copper-bind"/>
    <property type="match status" value="1"/>
</dbReference>